<evidence type="ECO:0008006" key="4">
    <source>
        <dbReference type="Google" id="ProtNLM"/>
    </source>
</evidence>
<accession>A0ABX2VB52</accession>
<evidence type="ECO:0000313" key="2">
    <source>
        <dbReference type="EMBL" id="OAN15462.1"/>
    </source>
</evidence>
<proteinExistence type="predicted"/>
<dbReference type="Proteomes" id="UP000078447">
    <property type="component" value="Unassembled WGS sequence"/>
</dbReference>
<keyword evidence="1" id="KW-0472">Membrane</keyword>
<organism evidence="2 3">
    <name type="scientific">Exiguobacterium undae</name>
    <dbReference type="NCBI Taxonomy" id="169177"/>
    <lineage>
        <taxon>Bacteria</taxon>
        <taxon>Bacillati</taxon>
        <taxon>Bacillota</taxon>
        <taxon>Bacilli</taxon>
        <taxon>Bacillales</taxon>
        <taxon>Bacillales Family XII. Incertae Sedis</taxon>
        <taxon>Exiguobacterium</taxon>
    </lineage>
</organism>
<feature type="transmembrane region" description="Helical" evidence="1">
    <location>
        <begin position="67"/>
        <end position="84"/>
    </location>
</feature>
<keyword evidence="1" id="KW-0812">Transmembrane</keyword>
<evidence type="ECO:0000256" key="1">
    <source>
        <dbReference type="SAM" id="Phobius"/>
    </source>
</evidence>
<reference evidence="2 3" key="1">
    <citation type="submission" date="2016-03" db="EMBL/GenBank/DDBJ databases">
        <authorList>
            <person name="Cho S.-Y."/>
            <person name="Lim S."/>
            <person name="Kim H."/>
            <person name="Soh E.H."/>
            <person name="Moon J.S."/>
        </authorList>
    </citation>
    <scope>NUCLEOTIDE SEQUENCE [LARGE SCALE GENOMIC DNA]</scope>
    <source>
        <strain evidence="2 3">KCTC 3810</strain>
    </source>
</reference>
<keyword evidence="1" id="KW-1133">Transmembrane helix</keyword>
<gene>
    <name evidence="2" type="ORF">A3783_05880</name>
</gene>
<sequence length="103" mass="11349">MLRSIIAGTFTSVLISGVLTDVIIGNRSKHLFSTRLRFVIQAVLYVLSGVLIGTILILTFTKEAFDVPVSLTTAGGSALLYYLVNQLIERAFRHVHKKETPIC</sequence>
<evidence type="ECO:0000313" key="3">
    <source>
        <dbReference type="Proteomes" id="UP000078447"/>
    </source>
</evidence>
<comment type="caution">
    <text evidence="2">The sequence shown here is derived from an EMBL/GenBank/DDBJ whole genome shotgun (WGS) entry which is preliminary data.</text>
</comment>
<feature type="transmembrane region" description="Helical" evidence="1">
    <location>
        <begin position="6"/>
        <end position="26"/>
    </location>
</feature>
<dbReference type="EMBL" id="LVVL01000001">
    <property type="protein sequence ID" value="OAN15462.1"/>
    <property type="molecule type" value="Genomic_DNA"/>
</dbReference>
<dbReference type="RefSeq" id="WP_028106297.1">
    <property type="nucleotide sequence ID" value="NZ_LVVL01000001.1"/>
</dbReference>
<protein>
    <recommendedName>
        <fullName evidence="4">Holin</fullName>
    </recommendedName>
</protein>
<name>A0ABX2VB52_9BACL</name>
<feature type="transmembrane region" description="Helical" evidence="1">
    <location>
        <begin position="38"/>
        <end position="61"/>
    </location>
</feature>
<keyword evidence="3" id="KW-1185">Reference proteome</keyword>